<accession>A0ABY9XVT3</accession>
<proteinExistence type="predicted"/>
<evidence type="ECO:0000313" key="1">
    <source>
        <dbReference type="EMBL" id="WNH10060.1"/>
    </source>
</evidence>
<dbReference type="RefSeq" id="WP_415866409.1">
    <property type="nucleotide sequence ID" value="NZ_CP134537.1"/>
</dbReference>
<reference evidence="1 2" key="1">
    <citation type="submission" date="2023-09" db="EMBL/GenBank/DDBJ databases">
        <title>Thalassobella suaedae gen. nov., sp. nov., a marine bacterium of the family Flavobacteriaceae isolated from a halophyte Suaeda japonica.</title>
        <authorList>
            <person name="Lee S.Y."/>
            <person name="Hwang C.Y."/>
        </authorList>
    </citation>
    <scope>NUCLEOTIDE SEQUENCE [LARGE SCALE GENOMIC DNA]</scope>
    <source>
        <strain evidence="1 2">HL-DH14</strain>
    </source>
</reference>
<gene>
    <name evidence="1" type="ORF">RHP51_05005</name>
</gene>
<sequence>MPKISNEILYNKDLTLSRDDTWVGSDAQGNKKTKTYYLGAVAEYIALYFADDTQNNVLTEKPLGDINVTDNATTSLISQVNTLPNFDVLPTELVLFTGNFIFLDRSEKVQFVYALKTGKGNYGTNGTQINSSSVIYLNPQQHQTIANTEAIKRLGFNDKVYGGSTWVSGLTFNSYVDLFVLNGITKPLLVDGVRKSITETITLSDSDPVFARFDLIVINYDETITVVEGTPSASPAYPDIDEASQLLITPVLILAGATTPSGVVEEIIYNESAGEPNEWTFTDSSGGTISSVATGDAFDGTFHIEATGVGDFWRRFWLINDTPISVANLATFDFRLKKKPDSQTYTYQFYIRLYFLLDNQVVGNSLIVANNFFGFDNSNTSSYQNIIIPKEQIQFTESTFDRILFVVQSGEFKMDLVRLVYGLENPTNPDNHVKRTSEIINDGENGTSEYVEFSDLYGLLKT</sequence>
<dbReference type="EMBL" id="CP134537">
    <property type="protein sequence ID" value="WNH10060.1"/>
    <property type="molecule type" value="Genomic_DNA"/>
</dbReference>
<evidence type="ECO:0000313" key="2">
    <source>
        <dbReference type="Proteomes" id="UP001302806"/>
    </source>
</evidence>
<name>A0ABY9XVT3_9FLAO</name>
<organism evidence="1 2">
    <name type="scientific">Thalassobellus suaedae</name>
    <dbReference type="NCBI Taxonomy" id="3074124"/>
    <lineage>
        <taxon>Bacteria</taxon>
        <taxon>Pseudomonadati</taxon>
        <taxon>Bacteroidota</taxon>
        <taxon>Flavobacteriia</taxon>
        <taxon>Flavobacteriales</taxon>
        <taxon>Flavobacteriaceae</taxon>
        <taxon>Thalassobellus</taxon>
    </lineage>
</organism>
<protein>
    <submittedName>
        <fullName evidence="1">Uncharacterized protein</fullName>
    </submittedName>
</protein>
<dbReference type="Proteomes" id="UP001302806">
    <property type="component" value="Chromosome"/>
</dbReference>